<proteinExistence type="predicted"/>
<reference evidence="1 2" key="1">
    <citation type="journal article" date="2021" name="Commun. Biol.">
        <title>The genome of Shorea leprosula (Dipterocarpaceae) highlights the ecological relevance of drought in aseasonal tropical rainforests.</title>
        <authorList>
            <person name="Ng K.K.S."/>
            <person name="Kobayashi M.J."/>
            <person name="Fawcett J.A."/>
            <person name="Hatakeyama M."/>
            <person name="Paape T."/>
            <person name="Ng C.H."/>
            <person name="Ang C.C."/>
            <person name="Tnah L.H."/>
            <person name="Lee C.T."/>
            <person name="Nishiyama T."/>
            <person name="Sese J."/>
            <person name="O'Brien M.J."/>
            <person name="Copetti D."/>
            <person name="Mohd Noor M.I."/>
            <person name="Ong R.C."/>
            <person name="Putra M."/>
            <person name="Sireger I.Z."/>
            <person name="Indrioko S."/>
            <person name="Kosugi Y."/>
            <person name="Izuno A."/>
            <person name="Isagi Y."/>
            <person name="Lee S.L."/>
            <person name="Shimizu K.K."/>
        </authorList>
    </citation>
    <scope>NUCLEOTIDE SEQUENCE [LARGE SCALE GENOMIC DNA]</scope>
    <source>
        <strain evidence="1">214</strain>
    </source>
</reference>
<name>A0AAV5KQX5_9ROSI</name>
<sequence>MIMVSRQIRNICFDYGIKAEFKHLKVSVSNFENIITKQIGKRIDVAHLSNYCKKQNTCPTKHYL</sequence>
<organism evidence="1 2">
    <name type="scientific">Rubroshorea leprosula</name>
    <dbReference type="NCBI Taxonomy" id="152421"/>
    <lineage>
        <taxon>Eukaryota</taxon>
        <taxon>Viridiplantae</taxon>
        <taxon>Streptophyta</taxon>
        <taxon>Embryophyta</taxon>
        <taxon>Tracheophyta</taxon>
        <taxon>Spermatophyta</taxon>
        <taxon>Magnoliopsida</taxon>
        <taxon>eudicotyledons</taxon>
        <taxon>Gunneridae</taxon>
        <taxon>Pentapetalae</taxon>
        <taxon>rosids</taxon>
        <taxon>malvids</taxon>
        <taxon>Malvales</taxon>
        <taxon>Dipterocarpaceae</taxon>
        <taxon>Rubroshorea</taxon>
    </lineage>
</organism>
<accession>A0AAV5KQX5</accession>
<dbReference type="AlphaFoldDB" id="A0AAV5KQX5"/>
<evidence type="ECO:0008006" key="3">
    <source>
        <dbReference type="Google" id="ProtNLM"/>
    </source>
</evidence>
<dbReference type="Proteomes" id="UP001054252">
    <property type="component" value="Unassembled WGS sequence"/>
</dbReference>
<evidence type="ECO:0000313" key="2">
    <source>
        <dbReference type="Proteomes" id="UP001054252"/>
    </source>
</evidence>
<gene>
    <name evidence="1" type="ORF">SLEP1_g36178</name>
</gene>
<comment type="caution">
    <text evidence="1">The sequence shown here is derived from an EMBL/GenBank/DDBJ whole genome shotgun (WGS) entry which is preliminary data.</text>
</comment>
<dbReference type="EMBL" id="BPVZ01000073">
    <property type="protein sequence ID" value="GKV26969.1"/>
    <property type="molecule type" value="Genomic_DNA"/>
</dbReference>
<protein>
    <recommendedName>
        <fullName evidence="3">XRE family transcriptional regulator</fullName>
    </recommendedName>
</protein>
<keyword evidence="2" id="KW-1185">Reference proteome</keyword>
<evidence type="ECO:0000313" key="1">
    <source>
        <dbReference type="EMBL" id="GKV26969.1"/>
    </source>
</evidence>